<name>A0A0M3K8I7_ANISI</name>
<dbReference type="InterPro" id="IPR012292">
    <property type="entry name" value="Globin/Proto"/>
</dbReference>
<evidence type="ECO:0000313" key="3">
    <source>
        <dbReference type="EMBL" id="VDK58459.1"/>
    </source>
</evidence>
<dbReference type="SUPFAM" id="SSF46458">
    <property type="entry name" value="Globin-like"/>
    <property type="match status" value="1"/>
</dbReference>
<dbReference type="GO" id="GO:0020037">
    <property type="term" value="F:heme binding"/>
    <property type="evidence" value="ECO:0007669"/>
    <property type="project" value="InterPro"/>
</dbReference>
<gene>
    <name evidence="3" type="ORF">ASIM_LOCUS16685</name>
</gene>
<dbReference type="PANTHER" id="PTHR46641:SF10">
    <property type="entry name" value="G-PROTEIN COUPLED RECEPTORS FAMILY 1 PROFILE DOMAIN-CONTAINING PROTEIN"/>
    <property type="match status" value="1"/>
</dbReference>
<dbReference type="Proteomes" id="UP000267096">
    <property type="component" value="Unassembled WGS sequence"/>
</dbReference>
<dbReference type="PANTHER" id="PTHR46641">
    <property type="entry name" value="FMRFAMIDE RECEPTOR-RELATED"/>
    <property type="match status" value="1"/>
</dbReference>
<dbReference type="Gene3D" id="1.10.490.10">
    <property type="entry name" value="Globins"/>
    <property type="match status" value="1"/>
</dbReference>
<dbReference type="EMBL" id="UYRR01033318">
    <property type="protein sequence ID" value="VDK58459.1"/>
    <property type="molecule type" value="Genomic_DNA"/>
</dbReference>
<keyword evidence="4" id="KW-1185">Reference proteome</keyword>
<feature type="transmembrane region" description="Helical" evidence="2">
    <location>
        <begin position="57"/>
        <end position="77"/>
    </location>
</feature>
<keyword evidence="2" id="KW-0812">Transmembrane</keyword>
<dbReference type="OrthoDB" id="10011262at2759"/>
<reference evidence="3 4" key="2">
    <citation type="submission" date="2018-11" db="EMBL/GenBank/DDBJ databases">
        <authorList>
            <consortium name="Pathogen Informatics"/>
        </authorList>
    </citation>
    <scope>NUCLEOTIDE SEQUENCE [LARGE SCALE GENOMIC DNA]</scope>
</reference>
<keyword evidence="2" id="KW-0472">Membrane</keyword>
<dbReference type="AlphaFoldDB" id="A0A0M3K8I7"/>
<accession>A0A0M3K8I7</accession>
<evidence type="ECO:0000256" key="1">
    <source>
        <dbReference type="SAM" id="MobiDB-lite"/>
    </source>
</evidence>
<protein>
    <submittedName>
        <fullName evidence="5">GLOBIN domain-containing protein</fullName>
    </submittedName>
</protein>
<reference evidence="5" key="1">
    <citation type="submission" date="2017-02" db="UniProtKB">
        <authorList>
            <consortium name="WormBaseParasite"/>
        </authorList>
    </citation>
    <scope>IDENTIFICATION</scope>
</reference>
<dbReference type="InterPro" id="IPR009050">
    <property type="entry name" value="Globin-like_sf"/>
</dbReference>
<sequence length="297" mass="33744">MISDSASVSVVHFIPDLLFRAPSPIIMIATLTVRTLQIYKNRRVGTNTIQVNRRRNIPFMLTLLNIKFILCNTLYMFNTILMEVMGYGGKRSSQQTDHETIQYIRSLYLTDFSNMLITLHSATNWLLFYHWTICNKTNGKQCHSIGSTSTYKSSIDPNDAYNLLVHFSPQKYKIGTDIIARLCSESKELAEALIPNASELEKESLRDNKAIQAHGKVLADFIESALHSLACKLTSLNELQAKCRQVGMTHFRANVNLTAAHWKVVRDLLVLSCSTTTNTKGKREHSTQKEDEMLNLR</sequence>
<feature type="transmembrane region" description="Helical" evidence="2">
    <location>
        <begin position="17"/>
        <end position="36"/>
    </location>
</feature>
<proteinExistence type="predicted"/>
<feature type="compositionally biased region" description="Basic and acidic residues" evidence="1">
    <location>
        <begin position="284"/>
        <end position="297"/>
    </location>
</feature>
<dbReference type="Gene3D" id="1.20.1070.10">
    <property type="entry name" value="Rhodopsin 7-helix transmembrane proteins"/>
    <property type="match status" value="1"/>
</dbReference>
<evidence type="ECO:0000256" key="2">
    <source>
        <dbReference type="SAM" id="Phobius"/>
    </source>
</evidence>
<dbReference type="GO" id="GO:0019825">
    <property type="term" value="F:oxygen binding"/>
    <property type="evidence" value="ECO:0007669"/>
    <property type="project" value="InterPro"/>
</dbReference>
<feature type="region of interest" description="Disordered" evidence="1">
    <location>
        <begin position="278"/>
        <end position="297"/>
    </location>
</feature>
<evidence type="ECO:0000313" key="4">
    <source>
        <dbReference type="Proteomes" id="UP000267096"/>
    </source>
</evidence>
<evidence type="ECO:0000313" key="5">
    <source>
        <dbReference type="WBParaSite" id="ASIM_0001727801-mRNA-1"/>
    </source>
</evidence>
<keyword evidence="2" id="KW-1133">Transmembrane helix</keyword>
<organism evidence="5">
    <name type="scientific">Anisakis simplex</name>
    <name type="common">Herring worm</name>
    <dbReference type="NCBI Taxonomy" id="6269"/>
    <lineage>
        <taxon>Eukaryota</taxon>
        <taxon>Metazoa</taxon>
        <taxon>Ecdysozoa</taxon>
        <taxon>Nematoda</taxon>
        <taxon>Chromadorea</taxon>
        <taxon>Rhabditida</taxon>
        <taxon>Spirurina</taxon>
        <taxon>Ascaridomorpha</taxon>
        <taxon>Ascaridoidea</taxon>
        <taxon>Anisakidae</taxon>
        <taxon>Anisakis</taxon>
        <taxon>Anisakis simplex complex</taxon>
    </lineage>
</organism>
<dbReference type="WBParaSite" id="ASIM_0001727801-mRNA-1">
    <property type="protein sequence ID" value="ASIM_0001727801-mRNA-1"/>
    <property type="gene ID" value="ASIM_0001727801"/>
</dbReference>
<dbReference type="InterPro" id="IPR052954">
    <property type="entry name" value="GPCR-Ligand_Int"/>
</dbReference>